<evidence type="ECO:0008006" key="3">
    <source>
        <dbReference type="Google" id="ProtNLM"/>
    </source>
</evidence>
<gene>
    <name evidence="1" type="ORF">SAMN04488523_105127</name>
</gene>
<evidence type="ECO:0000313" key="2">
    <source>
        <dbReference type="Proteomes" id="UP000198977"/>
    </source>
</evidence>
<dbReference type="EMBL" id="FOMW01000005">
    <property type="protein sequence ID" value="SFE14373.1"/>
    <property type="molecule type" value="Genomic_DNA"/>
</dbReference>
<dbReference type="PROSITE" id="PS51257">
    <property type="entry name" value="PROKAR_LIPOPROTEIN"/>
    <property type="match status" value="1"/>
</dbReference>
<protein>
    <recommendedName>
        <fullName evidence="3">Translocase</fullName>
    </recommendedName>
</protein>
<accession>A0A1I1Y8C9</accession>
<reference evidence="2" key="1">
    <citation type="submission" date="2016-10" db="EMBL/GenBank/DDBJ databases">
        <authorList>
            <person name="Varghese N."/>
            <person name="Submissions S."/>
        </authorList>
    </citation>
    <scope>NUCLEOTIDE SEQUENCE [LARGE SCALE GENOMIC DNA]</scope>
    <source>
        <strain evidence="2">DSM 11443</strain>
    </source>
</reference>
<proteinExistence type="predicted"/>
<dbReference type="Proteomes" id="UP000198977">
    <property type="component" value="Unassembled WGS sequence"/>
</dbReference>
<name>A0A1I1Y8C9_9RHOB</name>
<dbReference type="OrthoDB" id="7956241at2"/>
<organism evidence="1 2">
    <name type="scientific">Sulfitobacter brevis</name>
    <dbReference type="NCBI Taxonomy" id="74348"/>
    <lineage>
        <taxon>Bacteria</taxon>
        <taxon>Pseudomonadati</taxon>
        <taxon>Pseudomonadota</taxon>
        <taxon>Alphaproteobacteria</taxon>
        <taxon>Rhodobacterales</taxon>
        <taxon>Roseobacteraceae</taxon>
        <taxon>Sulfitobacter</taxon>
    </lineage>
</organism>
<dbReference type="STRING" id="74348.SAMN04488523_105127"/>
<keyword evidence="2" id="KW-1185">Reference proteome</keyword>
<sequence>MSRKKQILTAVGTLGCALGIGFVMQNSEAAEKRYGPDQDMSALPVPQDYVTKNSASNALLTVEAITLTSGELSSDVALPTTDSRITTVSAPRSVLAEPAMPDTAKIKRPGCAITADARPVATAMVELQLDAPCLPNERITVHHNGMIFTETTSATGSLSVQVPALARDAVFVMAFTNGDGAVAQTTVEDLSDFDRVVLQWKGDTGFQIHAREFGADYGTAGHVWSGAPGDMAATVVGTGGMLTRNGDTMAADPLLAEVYTFPKNAAVGSGDVALSVETEISASNCGVEIEAQTLEIDSGGRIKTQNLTLPVPDCDAVGSFLVLNNLLQDLKVAQN</sequence>
<dbReference type="RefSeq" id="WP_093923386.1">
    <property type="nucleotide sequence ID" value="NZ_FOMW01000005.1"/>
</dbReference>
<dbReference type="AlphaFoldDB" id="A0A1I1Y8C9"/>
<evidence type="ECO:0000313" key="1">
    <source>
        <dbReference type="EMBL" id="SFE14373.1"/>
    </source>
</evidence>